<reference evidence="2" key="1">
    <citation type="journal article" date="2025" name="Aquaculture">
        <title>Assessment of the bioflocculant production and safety properties of Metabacillus hrfriensis sp. nov. based on phenotypic and whole-genome sequencing analysis.</title>
        <authorList>
            <person name="Zhang R."/>
            <person name="Zhao Z."/>
            <person name="Luo L."/>
            <person name="Wang S."/>
            <person name="Guo K."/>
            <person name="Xu W."/>
        </authorList>
    </citation>
    <scope>NUCLEOTIDE SEQUENCE [LARGE SCALE GENOMIC DNA]</scope>
    <source>
        <strain evidence="2">CT-WN-B3</strain>
    </source>
</reference>
<organism evidence="1 2">
    <name type="scientific">Metabacillus hrfriensis</name>
    <dbReference type="NCBI Taxonomy" id="3048891"/>
    <lineage>
        <taxon>Bacteria</taxon>
        <taxon>Bacillati</taxon>
        <taxon>Bacillota</taxon>
        <taxon>Bacilli</taxon>
        <taxon>Bacillales</taxon>
        <taxon>Bacillaceae</taxon>
        <taxon>Metabacillus</taxon>
    </lineage>
</organism>
<accession>A0ACD4RGG3</accession>
<sequence>MESLLFIVKPIVLGISLAAPIGPIKLEMIKRGIMGGFWPAMLVGIGAITVDMLLMFGIFLGLVTFLQSTLFSAIFSAVGCFLLARLGINSILRSLSSEKMIKKEDENTSSAGSYWTGFLIALGDPFIFVFWLGVYGTALTSLGPHHTVFYLLIYSLLIIGGVTLWNLNIAITVHFIRDFIQDKMLKAVTFIAGIILLGFSIKLFNQMIELVI</sequence>
<evidence type="ECO:0000313" key="1">
    <source>
        <dbReference type="EMBL" id="WHZ59610.1"/>
    </source>
</evidence>
<protein>
    <submittedName>
        <fullName evidence="1">LysE family transporter</fullName>
    </submittedName>
</protein>
<gene>
    <name evidence="1" type="ORF">QLQ22_09875</name>
</gene>
<dbReference type="EMBL" id="CP126116">
    <property type="protein sequence ID" value="WHZ59610.1"/>
    <property type="molecule type" value="Genomic_DNA"/>
</dbReference>
<keyword evidence="2" id="KW-1185">Reference proteome</keyword>
<evidence type="ECO:0000313" key="2">
    <source>
        <dbReference type="Proteomes" id="UP001226091"/>
    </source>
</evidence>
<proteinExistence type="predicted"/>
<dbReference type="Proteomes" id="UP001226091">
    <property type="component" value="Chromosome"/>
</dbReference>
<name>A0ACD4RGG3_9BACI</name>